<dbReference type="Proteomes" id="UP001295469">
    <property type="component" value="Chromosome C03"/>
</dbReference>
<sequence length="36" mass="4278">MVMVVEREILHTTSRSGGEDRHMLNSRKIIINRVWL</sequence>
<name>A0A816IVV4_BRANA</name>
<evidence type="ECO:0000313" key="1">
    <source>
        <dbReference type="EMBL" id="CAF1712508.1"/>
    </source>
</evidence>
<dbReference type="EMBL" id="HG994367">
    <property type="protein sequence ID" value="CAF1712508.1"/>
    <property type="molecule type" value="Genomic_DNA"/>
</dbReference>
<reference evidence="1" key="1">
    <citation type="submission" date="2021-01" db="EMBL/GenBank/DDBJ databases">
        <authorList>
            <consortium name="Genoscope - CEA"/>
            <person name="William W."/>
        </authorList>
    </citation>
    <scope>NUCLEOTIDE SEQUENCE</scope>
</reference>
<organism evidence="1">
    <name type="scientific">Brassica napus</name>
    <name type="common">Rape</name>
    <dbReference type="NCBI Taxonomy" id="3708"/>
    <lineage>
        <taxon>Eukaryota</taxon>
        <taxon>Viridiplantae</taxon>
        <taxon>Streptophyta</taxon>
        <taxon>Embryophyta</taxon>
        <taxon>Tracheophyta</taxon>
        <taxon>Spermatophyta</taxon>
        <taxon>Magnoliopsida</taxon>
        <taxon>eudicotyledons</taxon>
        <taxon>Gunneridae</taxon>
        <taxon>Pentapetalae</taxon>
        <taxon>rosids</taxon>
        <taxon>malvids</taxon>
        <taxon>Brassicales</taxon>
        <taxon>Brassicaceae</taxon>
        <taxon>Brassiceae</taxon>
        <taxon>Brassica</taxon>
    </lineage>
</organism>
<proteinExistence type="predicted"/>
<dbReference type="AlphaFoldDB" id="A0A816IVV4"/>
<gene>
    <name evidence="1" type="ORF">DARMORV10_C03P91050.1</name>
</gene>
<protein>
    <submittedName>
        <fullName evidence="1">(rape) hypothetical protein</fullName>
    </submittedName>
</protein>
<accession>A0A816IVV4</accession>